<gene>
    <name evidence="10" type="ORF">WA026_012225</name>
</gene>
<keyword evidence="5 8" id="KW-0812">Transmembrane</keyword>
<dbReference type="Pfam" id="PF00083">
    <property type="entry name" value="Sugar_tr"/>
    <property type="match status" value="1"/>
</dbReference>
<dbReference type="FunFam" id="1.20.1250.20:FF:000218">
    <property type="entry name" value="facilitated trehalose transporter Tret1"/>
    <property type="match status" value="1"/>
</dbReference>
<dbReference type="SUPFAM" id="SSF103473">
    <property type="entry name" value="MFS general substrate transporter"/>
    <property type="match status" value="1"/>
</dbReference>
<comment type="caution">
    <text evidence="10">The sequence shown here is derived from an EMBL/GenBank/DDBJ whole genome shotgun (WGS) entry which is preliminary data.</text>
</comment>
<organism evidence="10 11">
    <name type="scientific">Henosepilachna vigintioctopunctata</name>
    <dbReference type="NCBI Taxonomy" id="420089"/>
    <lineage>
        <taxon>Eukaryota</taxon>
        <taxon>Metazoa</taxon>
        <taxon>Ecdysozoa</taxon>
        <taxon>Arthropoda</taxon>
        <taxon>Hexapoda</taxon>
        <taxon>Insecta</taxon>
        <taxon>Pterygota</taxon>
        <taxon>Neoptera</taxon>
        <taxon>Endopterygota</taxon>
        <taxon>Coleoptera</taxon>
        <taxon>Polyphaga</taxon>
        <taxon>Cucujiformia</taxon>
        <taxon>Coccinelloidea</taxon>
        <taxon>Coccinellidae</taxon>
        <taxon>Epilachninae</taxon>
        <taxon>Epilachnini</taxon>
        <taxon>Henosepilachna</taxon>
    </lineage>
</organism>
<evidence type="ECO:0000259" key="9">
    <source>
        <dbReference type="PROSITE" id="PS50850"/>
    </source>
</evidence>
<feature type="transmembrane region" description="Helical" evidence="8">
    <location>
        <begin position="145"/>
        <end position="165"/>
    </location>
</feature>
<accession>A0AAW1VEG0</accession>
<keyword evidence="3" id="KW-1003">Cell membrane</keyword>
<keyword evidence="11" id="KW-1185">Reference proteome</keyword>
<dbReference type="Gene3D" id="1.20.1250.20">
    <property type="entry name" value="MFS general substrate transporter like domains"/>
    <property type="match status" value="1"/>
</dbReference>
<feature type="domain" description="Major facilitator superfamily (MFS) profile" evidence="9">
    <location>
        <begin position="1"/>
        <end position="297"/>
    </location>
</feature>
<dbReference type="InterPro" id="IPR020846">
    <property type="entry name" value="MFS_dom"/>
</dbReference>
<evidence type="ECO:0000313" key="10">
    <source>
        <dbReference type="EMBL" id="KAK9890881.1"/>
    </source>
</evidence>
<dbReference type="GO" id="GO:0005886">
    <property type="term" value="C:plasma membrane"/>
    <property type="evidence" value="ECO:0007669"/>
    <property type="project" value="UniProtKB-SubCell"/>
</dbReference>
<dbReference type="Proteomes" id="UP001431783">
    <property type="component" value="Unassembled WGS sequence"/>
</dbReference>
<dbReference type="GO" id="GO:0022857">
    <property type="term" value="F:transmembrane transporter activity"/>
    <property type="evidence" value="ECO:0007669"/>
    <property type="project" value="InterPro"/>
</dbReference>
<evidence type="ECO:0000256" key="5">
    <source>
        <dbReference type="ARBA" id="ARBA00022692"/>
    </source>
</evidence>
<protein>
    <recommendedName>
        <fullName evidence="9">Major facilitator superfamily (MFS) profile domain-containing protein</fullName>
    </recommendedName>
</protein>
<comment type="subcellular location">
    <subcellularLocation>
        <location evidence="1">Cell membrane</location>
        <topology evidence="1">Multi-pass membrane protein</topology>
    </subcellularLocation>
</comment>
<evidence type="ECO:0000256" key="6">
    <source>
        <dbReference type="ARBA" id="ARBA00022989"/>
    </source>
</evidence>
<dbReference type="PANTHER" id="PTHR48021:SF47">
    <property type="entry name" value="GH17672P"/>
    <property type="match status" value="1"/>
</dbReference>
<dbReference type="PROSITE" id="PS50850">
    <property type="entry name" value="MFS"/>
    <property type="match status" value="1"/>
</dbReference>
<dbReference type="AlphaFoldDB" id="A0AAW1VEG0"/>
<evidence type="ECO:0000256" key="4">
    <source>
        <dbReference type="ARBA" id="ARBA00022597"/>
    </source>
</evidence>
<dbReference type="InterPro" id="IPR005828">
    <property type="entry name" value="MFS_sugar_transport-like"/>
</dbReference>
<keyword evidence="4" id="KW-0762">Sugar transport</keyword>
<dbReference type="EMBL" id="JARQZJ010000126">
    <property type="protein sequence ID" value="KAK9890881.1"/>
    <property type="molecule type" value="Genomic_DNA"/>
</dbReference>
<feature type="transmembrane region" description="Helical" evidence="8">
    <location>
        <begin position="24"/>
        <end position="43"/>
    </location>
</feature>
<proteinExistence type="predicted"/>
<keyword evidence="2" id="KW-0813">Transport</keyword>
<feature type="transmembrane region" description="Helical" evidence="8">
    <location>
        <begin position="274"/>
        <end position="293"/>
    </location>
</feature>
<evidence type="ECO:0000256" key="1">
    <source>
        <dbReference type="ARBA" id="ARBA00004651"/>
    </source>
</evidence>
<evidence type="ECO:0000256" key="2">
    <source>
        <dbReference type="ARBA" id="ARBA00022448"/>
    </source>
</evidence>
<dbReference type="InterPro" id="IPR050549">
    <property type="entry name" value="MFS_Trehalose_Transporter"/>
</dbReference>
<name>A0AAW1VEG0_9CUCU</name>
<dbReference type="PANTHER" id="PTHR48021">
    <property type="match status" value="1"/>
</dbReference>
<evidence type="ECO:0000256" key="3">
    <source>
        <dbReference type="ARBA" id="ARBA00022475"/>
    </source>
</evidence>
<keyword evidence="6 8" id="KW-1133">Transmembrane helix</keyword>
<reference evidence="10 11" key="1">
    <citation type="submission" date="2023-03" db="EMBL/GenBank/DDBJ databases">
        <title>Genome insight into feeding habits of ladybird beetles.</title>
        <authorList>
            <person name="Li H.-S."/>
            <person name="Huang Y.-H."/>
            <person name="Pang H."/>
        </authorList>
    </citation>
    <scope>NUCLEOTIDE SEQUENCE [LARGE SCALE GENOMIC DNA]</scope>
    <source>
        <strain evidence="10">SYSU_2023b</strain>
        <tissue evidence="10">Whole body</tissue>
    </source>
</reference>
<dbReference type="InterPro" id="IPR036259">
    <property type="entry name" value="MFS_trans_sf"/>
</dbReference>
<keyword evidence="7 8" id="KW-0472">Membrane</keyword>
<feature type="transmembrane region" description="Helical" evidence="8">
    <location>
        <begin position="107"/>
        <end position="130"/>
    </location>
</feature>
<feature type="transmembrane region" description="Helical" evidence="8">
    <location>
        <begin position="205"/>
        <end position="230"/>
    </location>
</feature>
<evidence type="ECO:0000256" key="7">
    <source>
        <dbReference type="ARBA" id="ARBA00023136"/>
    </source>
</evidence>
<feature type="transmembrane region" description="Helical" evidence="8">
    <location>
        <begin position="172"/>
        <end position="193"/>
    </location>
</feature>
<evidence type="ECO:0000256" key="8">
    <source>
        <dbReference type="SAM" id="Phobius"/>
    </source>
</evidence>
<sequence>MQLFITVGLTFSYAAGPYLTIKYFNILCLIFPALFLILFFVFIPESPYYLLQVNKNKEAEESLMKLRSSSGKAVKIELESIRRSVEETKANKAGFTDIFATRSTTKAFIISLSLVAFQQLSGINVIIFYAQDIFKSAGSTLAPEISAILIGVVQILSSGATPVLVERSGKRFLLLVSASGMTLSLAVLAYYFYLLEKKEDVSNISLLPIVCLVVFIIVYCLGFGPLPWAVMGELFPGNIKSIASTCTASFCWILGFIITKYFNLLSDKIGQSGSFGFFSLCCLVAANFILLYLPETTGKSLQEIQLLLSK</sequence>
<feature type="transmembrane region" description="Helical" evidence="8">
    <location>
        <begin position="242"/>
        <end position="262"/>
    </location>
</feature>
<evidence type="ECO:0000313" key="11">
    <source>
        <dbReference type="Proteomes" id="UP001431783"/>
    </source>
</evidence>